<feature type="transmembrane region" description="Helical" evidence="2">
    <location>
        <begin position="148"/>
        <end position="172"/>
    </location>
</feature>
<dbReference type="PANTHER" id="PTHR23526:SF2">
    <property type="entry name" value="MAJOR FACILITATOR SUPERFAMILY (MFS) PROFILE DOMAIN-CONTAINING PROTEIN"/>
    <property type="match status" value="1"/>
</dbReference>
<keyword evidence="2" id="KW-0812">Transmembrane</keyword>
<name>A0ABW5QVZ8_9BACL</name>
<evidence type="ECO:0000256" key="2">
    <source>
        <dbReference type="SAM" id="Phobius"/>
    </source>
</evidence>
<evidence type="ECO:0000256" key="1">
    <source>
        <dbReference type="ARBA" id="ARBA00004651"/>
    </source>
</evidence>
<accession>A0ABW5QVZ8</accession>
<comment type="subcellular location">
    <subcellularLocation>
        <location evidence="1">Cell membrane</location>
        <topology evidence="1">Multi-pass membrane protein</topology>
    </subcellularLocation>
</comment>
<dbReference type="Gene3D" id="1.20.1250.20">
    <property type="entry name" value="MFS general substrate transporter like domains"/>
    <property type="match status" value="1"/>
</dbReference>
<feature type="transmembrane region" description="Helical" evidence="2">
    <location>
        <begin position="56"/>
        <end position="76"/>
    </location>
</feature>
<evidence type="ECO:0000313" key="3">
    <source>
        <dbReference type="EMBL" id="MFD2660290.1"/>
    </source>
</evidence>
<dbReference type="InterPro" id="IPR036259">
    <property type="entry name" value="MFS_trans_sf"/>
</dbReference>
<dbReference type="PANTHER" id="PTHR23526">
    <property type="entry name" value="INTEGRAL MEMBRANE TRANSPORT PROTEIN-RELATED"/>
    <property type="match status" value="1"/>
</dbReference>
<sequence>MSLPVPLMLKKAAVPPEKRLGRDVKLLLAMHALYQLGSSMAGVFLNLYLWRLTQSVWVNGMYTLLSVTAGVAGFALSGWLGKRKHSLLPYRLGVFLSALFYLIVIALQENVVVYYPIVALVAGLIGGTYWVGFLVLSYDVTTEHNRLGFFGINTVTFTFAGLVGPALAGWMISRSEGLAGYMITFAVAFFTFAASVCVTLAMKGKAASHKGYFLMSVPRLLRTKPEWTRSLYGFLVLGLFQGVMLFLPNILLYQATGREDSVGYLTILLSVTGMLSGMIQARIGRPELNKAYAFMAAGGLLLGSMLLVMDVNLVTVLIFLVLNSFVAPWQSNSLSTYHYKTIAQLPLRGQLRVESMVVRELFLSIGRAVSILLLIGSADNLSGYVLGVVMIGLALTQFVLPYCFGRE</sequence>
<dbReference type="RefSeq" id="WP_379271380.1">
    <property type="nucleotide sequence ID" value="NZ_JBHUGT010000005.1"/>
</dbReference>
<feature type="transmembrane region" description="Helical" evidence="2">
    <location>
        <begin position="178"/>
        <end position="202"/>
    </location>
</feature>
<dbReference type="InterPro" id="IPR052528">
    <property type="entry name" value="Sugar_transport-like"/>
</dbReference>
<feature type="transmembrane region" description="Helical" evidence="2">
    <location>
        <begin position="261"/>
        <end position="279"/>
    </location>
</feature>
<proteinExistence type="predicted"/>
<feature type="transmembrane region" description="Helical" evidence="2">
    <location>
        <begin position="381"/>
        <end position="404"/>
    </location>
</feature>
<feature type="transmembrane region" description="Helical" evidence="2">
    <location>
        <begin position="113"/>
        <end position="136"/>
    </location>
</feature>
<evidence type="ECO:0000313" key="4">
    <source>
        <dbReference type="Proteomes" id="UP001597493"/>
    </source>
</evidence>
<dbReference type="Proteomes" id="UP001597493">
    <property type="component" value="Unassembled WGS sequence"/>
</dbReference>
<dbReference type="SUPFAM" id="SSF103473">
    <property type="entry name" value="MFS general substrate transporter"/>
    <property type="match status" value="1"/>
</dbReference>
<keyword evidence="4" id="KW-1185">Reference proteome</keyword>
<feature type="transmembrane region" description="Helical" evidence="2">
    <location>
        <begin position="88"/>
        <end position="107"/>
    </location>
</feature>
<dbReference type="InterPro" id="IPR011701">
    <property type="entry name" value="MFS"/>
</dbReference>
<keyword evidence="2" id="KW-0472">Membrane</keyword>
<dbReference type="EMBL" id="JBHUMY010000007">
    <property type="protein sequence ID" value="MFD2660290.1"/>
    <property type="molecule type" value="Genomic_DNA"/>
</dbReference>
<organism evidence="3 4">
    <name type="scientific">Paenibacillus thailandensis</name>
    <dbReference type="NCBI Taxonomy" id="393250"/>
    <lineage>
        <taxon>Bacteria</taxon>
        <taxon>Bacillati</taxon>
        <taxon>Bacillota</taxon>
        <taxon>Bacilli</taxon>
        <taxon>Bacillales</taxon>
        <taxon>Paenibacillaceae</taxon>
        <taxon>Paenibacillus</taxon>
    </lineage>
</organism>
<feature type="transmembrane region" description="Helical" evidence="2">
    <location>
        <begin position="26"/>
        <end position="50"/>
    </location>
</feature>
<gene>
    <name evidence="3" type="ORF">ACFSW5_08390</name>
</gene>
<protein>
    <submittedName>
        <fullName evidence="3">MFS transporter</fullName>
    </submittedName>
</protein>
<comment type="caution">
    <text evidence="3">The sequence shown here is derived from an EMBL/GenBank/DDBJ whole genome shotgun (WGS) entry which is preliminary data.</text>
</comment>
<dbReference type="Pfam" id="PF07690">
    <property type="entry name" value="MFS_1"/>
    <property type="match status" value="1"/>
</dbReference>
<keyword evidence="2" id="KW-1133">Transmembrane helix</keyword>
<reference evidence="4" key="1">
    <citation type="journal article" date="2019" name="Int. J. Syst. Evol. Microbiol.">
        <title>The Global Catalogue of Microorganisms (GCM) 10K type strain sequencing project: providing services to taxonomists for standard genome sequencing and annotation.</title>
        <authorList>
            <consortium name="The Broad Institute Genomics Platform"/>
            <consortium name="The Broad Institute Genome Sequencing Center for Infectious Disease"/>
            <person name="Wu L."/>
            <person name="Ma J."/>
        </authorList>
    </citation>
    <scope>NUCLEOTIDE SEQUENCE [LARGE SCALE GENOMIC DNA]</scope>
    <source>
        <strain evidence="4">TISTR 1827</strain>
    </source>
</reference>
<feature type="transmembrane region" description="Helical" evidence="2">
    <location>
        <begin position="231"/>
        <end position="255"/>
    </location>
</feature>